<evidence type="ECO:0000256" key="4">
    <source>
        <dbReference type="ARBA" id="ARBA00022989"/>
    </source>
</evidence>
<dbReference type="Gene3D" id="1.20.1250.20">
    <property type="entry name" value="MFS general substrate transporter like domains"/>
    <property type="match status" value="1"/>
</dbReference>
<feature type="transmembrane region" description="Helical" evidence="6">
    <location>
        <begin position="309"/>
        <end position="333"/>
    </location>
</feature>
<feature type="transmembrane region" description="Helical" evidence="6">
    <location>
        <begin position="379"/>
        <end position="396"/>
    </location>
</feature>
<keyword evidence="2" id="KW-1003">Cell membrane</keyword>
<dbReference type="Pfam" id="PF07690">
    <property type="entry name" value="MFS_1"/>
    <property type="match status" value="1"/>
</dbReference>
<keyword evidence="4 6" id="KW-1133">Transmembrane helix</keyword>
<keyword evidence="3 6" id="KW-0812">Transmembrane</keyword>
<dbReference type="AlphaFoldDB" id="A0A3M9MGF3"/>
<dbReference type="PANTHER" id="PTHR23513:SF6">
    <property type="entry name" value="MAJOR FACILITATOR SUPERFAMILY ASSOCIATED DOMAIN-CONTAINING PROTEIN"/>
    <property type="match status" value="1"/>
</dbReference>
<dbReference type="PANTHER" id="PTHR23513">
    <property type="entry name" value="INTEGRAL MEMBRANE EFFLUX PROTEIN-RELATED"/>
    <property type="match status" value="1"/>
</dbReference>
<evidence type="ECO:0000256" key="3">
    <source>
        <dbReference type="ARBA" id="ARBA00022692"/>
    </source>
</evidence>
<evidence type="ECO:0000313" key="8">
    <source>
        <dbReference type="EMBL" id="RNI24596.1"/>
    </source>
</evidence>
<evidence type="ECO:0000256" key="6">
    <source>
        <dbReference type="SAM" id="Phobius"/>
    </source>
</evidence>
<dbReference type="PROSITE" id="PS50850">
    <property type="entry name" value="MFS"/>
    <property type="match status" value="1"/>
</dbReference>
<dbReference type="InterPro" id="IPR036259">
    <property type="entry name" value="MFS_trans_sf"/>
</dbReference>
<organism evidence="8 9">
    <name type="scientific">Flexivirga caeni</name>
    <dbReference type="NCBI Taxonomy" id="2294115"/>
    <lineage>
        <taxon>Bacteria</taxon>
        <taxon>Bacillati</taxon>
        <taxon>Actinomycetota</taxon>
        <taxon>Actinomycetes</taxon>
        <taxon>Micrococcales</taxon>
        <taxon>Dermacoccaceae</taxon>
        <taxon>Flexivirga</taxon>
    </lineage>
</organism>
<feature type="transmembrane region" description="Helical" evidence="6">
    <location>
        <begin position="78"/>
        <end position="98"/>
    </location>
</feature>
<feature type="domain" description="Major facilitator superfamily (MFS) profile" evidence="7">
    <location>
        <begin position="218"/>
        <end position="416"/>
    </location>
</feature>
<evidence type="ECO:0000256" key="1">
    <source>
        <dbReference type="ARBA" id="ARBA00004651"/>
    </source>
</evidence>
<proteinExistence type="predicted"/>
<dbReference type="InterPro" id="IPR020846">
    <property type="entry name" value="MFS_dom"/>
</dbReference>
<feature type="transmembrane region" description="Helical" evidence="6">
    <location>
        <begin position="41"/>
        <end position="66"/>
    </location>
</feature>
<dbReference type="SUPFAM" id="SSF103473">
    <property type="entry name" value="MFS general substrate transporter"/>
    <property type="match status" value="1"/>
</dbReference>
<dbReference type="OrthoDB" id="9815525at2"/>
<evidence type="ECO:0000259" key="7">
    <source>
        <dbReference type="PROSITE" id="PS50850"/>
    </source>
</evidence>
<feature type="transmembrane region" description="Helical" evidence="6">
    <location>
        <begin position="354"/>
        <end position="373"/>
    </location>
</feature>
<dbReference type="Proteomes" id="UP000271678">
    <property type="component" value="Unassembled WGS sequence"/>
</dbReference>
<comment type="subcellular location">
    <subcellularLocation>
        <location evidence="1">Cell membrane</location>
        <topology evidence="1">Multi-pass membrane protein</topology>
    </subcellularLocation>
</comment>
<feature type="transmembrane region" description="Helical" evidence="6">
    <location>
        <begin position="223"/>
        <end position="247"/>
    </location>
</feature>
<keyword evidence="5 6" id="KW-0472">Membrane</keyword>
<evidence type="ECO:0000313" key="9">
    <source>
        <dbReference type="Proteomes" id="UP000271678"/>
    </source>
</evidence>
<gene>
    <name evidence="8" type="ORF">EFY87_02450</name>
</gene>
<reference evidence="8 9" key="1">
    <citation type="submission" date="2018-11" db="EMBL/GenBank/DDBJ databases">
        <title>Draft genome of Simplicispira Flexivirga sp. BO-16.</title>
        <authorList>
            <person name="Im W.T."/>
        </authorList>
    </citation>
    <scope>NUCLEOTIDE SEQUENCE [LARGE SCALE GENOMIC DNA]</scope>
    <source>
        <strain evidence="8 9">BO-16</strain>
    </source>
</reference>
<feature type="transmembrane region" description="Helical" evidence="6">
    <location>
        <begin position="282"/>
        <end position="303"/>
    </location>
</feature>
<accession>A0A3M9MGF3</accession>
<comment type="caution">
    <text evidence="8">The sequence shown here is derived from an EMBL/GenBank/DDBJ whole genome shotgun (WGS) entry which is preliminary data.</text>
</comment>
<evidence type="ECO:0000256" key="5">
    <source>
        <dbReference type="ARBA" id="ARBA00023136"/>
    </source>
</evidence>
<evidence type="ECO:0000256" key="2">
    <source>
        <dbReference type="ARBA" id="ARBA00022475"/>
    </source>
</evidence>
<name>A0A3M9MGF3_9MICO</name>
<dbReference type="GO" id="GO:0005886">
    <property type="term" value="C:plasma membrane"/>
    <property type="evidence" value="ECO:0007669"/>
    <property type="project" value="UniProtKB-SubCell"/>
</dbReference>
<dbReference type="GO" id="GO:0022857">
    <property type="term" value="F:transmembrane transporter activity"/>
    <property type="evidence" value="ECO:0007669"/>
    <property type="project" value="InterPro"/>
</dbReference>
<dbReference type="RefSeq" id="WP_123269890.1">
    <property type="nucleotide sequence ID" value="NZ_RJJQ01000002.1"/>
</dbReference>
<dbReference type="CDD" id="cd06173">
    <property type="entry name" value="MFS_MefA_like"/>
    <property type="match status" value="1"/>
</dbReference>
<dbReference type="InterPro" id="IPR011701">
    <property type="entry name" value="MFS"/>
</dbReference>
<feature type="transmembrane region" description="Helical" evidence="6">
    <location>
        <begin position="253"/>
        <end position="275"/>
    </location>
</feature>
<protein>
    <submittedName>
        <fullName evidence="8">MFS transporter</fullName>
    </submittedName>
</protein>
<keyword evidence="9" id="KW-1185">Reference proteome</keyword>
<sequence length="416" mass="42518">MASLWRNRSFNLLWTGQTINGVGSAVSTVAIPLVAVKQLHAAPFGVGVITAAEWLPALLIGLLVGVWVDRHHRRATMIWAGAGQAVSMAIVPAVAQWGRPTMPVLILAAGLCGLFGVFFRTAYSPYLRLVVPREDLARANAKLRSSRSVASICGPALGGALVQLAGAARAVTADAASFLVACLCISRIDIEEPPPARTSGDTSLWPAITDGVTYLLRARLLRAVSLSLAAINFLLTAAGAVEVYFLVRDVHLSAGSIGVILAVGSSGGLVGAFIAGSVTERFGFNAAAAGALCVTAPLGLLMACAGRGPAASLFAVGLFVLTFGLTISTVAFMTLRQLASSPAILGRVSATSDLLMSATIPLGALIGGALGSWLGARVALFAIIATLCLLALGLVLSRTLTGSHTTAEEPATANSG</sequence>
<dbReference type="EMBL" id="RJJQ01000002">
    <property type="protein sequence ID" value="RNI24596.1"/>
    <property type="molecule type" value="Genomic_DNA"/>
</dbReference>
<feature type="transmembrane region" description="Helical" evidence="6">
    <location>
        <begin position="12"/>
        <end position="35"/>
    </location>
</feature>
<feature type="transmembrane region" description="Helical" evidence="6">
    <location>
        <begin position="104"/>
        <end position="123"/>
    </location>
</feature>